<gene>
    <name evidence="1" type="ORF">PEC302110_22580</name>
</gene>
<dbReference type="AlphaFoldDB" id="A0AAN0KAV6"/>
<dbReference type="Gene3D" id="1.10.10.60">
    <property type="entry name" value="Homeodomain-like"/>
    <property type="match status" value="1"/>
</dbReference>
<proteinExistence type="predicted"/>
<evidence type="ECO:0000313" key="1">
    <source>
        <dbReference type="EMBL" id="BES85161.1"/>
    </source>
</evidence>
<dbReference type="KEGG" id="parl:PEC302110_22580"/>
<protein>
    <submittedName>
        <fullName evidence="1">Uncharacterized protein</fullName>
    </submittedName>
</protein>
<evidence type="ECO:0000313" key="2">
    <source>
        <dbReference type="Proteomes" id="UP001377830"/>
    </source>
</evidence>
<name>A0AAN0KAV6_9GAMM</name>
<reference evidence="2" key="1">
    <citation type="journal article" date="2024" name="Int. J. Syst. Evol. Microbiol.">
        <title>Pectobacterium araliae sp. nov., a pathogen causing bacterial soft rot of Japanese angelica tree in Japan.</title>
        <authorList>
            <person name="Sawada H."/>
            <person name="Someya N."/>
            <person name="Morohoshi T."/>
            <person name="Ono M."/>
            <person name="Satou M."/>
        </authorList>
    </citation>
    <scope>NUCLEOTIDE SEQUENCE [LARGE SCALE GENOMIC DNA]</scope>
    <source>
        <strain evidence="2">MAFF 302110</strain>
    </source>
</reference>
<sequence>MSDADREIKNRAPLPSALIIYSVLNKNDSNKPARGKVMSKQDEQRLLVRIATLYYSEGMKQCVSALV</sequence>
<dbReference type="EMBL" id="AP028908">
    <property type="protein sequence ID" value="BES85161.1"/>
    <property type="molecule type" value="Genomic_DNA"/>
</dbReference>
<dbReference type="Proteomes" id="UP001377830">
    <property type="component" value="Chromosome"/>
</dbReference>
<organism evidence="1 2">
    <name type="scientific">Pectobacterium araliae</name>
    <dbReference type="NCBI Taxonomy" id="3073862"/>
    <lineage>
        <taxon>Bacteria</taxon>
        <taxon>Pseudomonadati</taxon>
        <taxon>Pseudomonadota</taxon>
        <taxon>Gammaproteobacteria</taxon>
        <taxon>Enterobacterales</taxon>
        <taxon>Pectobacteriaceae</taxon>
        <taxon>Pectobacterium</taxon>
    </lineage>
</organism>
<accession>A0AAN0KAV6</accession>
<keyword evidence="2" id="KW-1185">Reference proteome</keyword>